<dbReference type="EMBL" id="PRFA01000030">
    <property type="protein sequence ID" value="PWU93697.1"/>
    <property type="molecule type" value="Genomic_DNA"/>
</dbReference>
<reference evidence="3 4" key="1">
    <citation type="journal article" date="2018" name="Microb. Genom.">
        <title>Expanding an expanded genome: long-read sequencing of Trypanosoma cruzi.</title>
        <authorList>
            <person name="Berna L."/>
            <person name="Rodriguez M."/>
            <person name="Chiribao M.L."/>
            <person name="Parodi-Talice A."/>
            <person name="Pita S."/>
            <person name="Rijo G."/>
            <person name="Alvarez-Valin F."/>
            <person name="Robello C."/>
        </authorList>
    </citation>
    <scope>NUCLEOTIDE SEQUENCE [LARGE SCALE GENOMIC DNA]</scope>
    <source>
        <strain evidence="3 4">Dm28c</strain>
    </source>
</reference>
<dbReference type="Proteomes" id="UP000246121">
    <property type="component" value="Unassembled WGS sequence"/>
</dbReference>
<feature type="compositionally biased region" description="Polar residues" evidence="1">
    <location>
        <begin position="501"/>
        <end position="514"/>
    </location>
</feature>
<dbReference type="AlphaFoldDB" id="A0A2V2VAZ1"/>
<evidence type="ECO:0000256" key="1">
    <source>
        <dbReference type="SAM" id="MobiDB-lite"/>
    </source>
</evidence>
<protein>
    <submittedName>
        <fullName evidence="3">Uncharacterized protein</fullName>
    </submittedName>
</protein>
<comment type="caution">
    <text evidence="3">The sequence shown here is derived from an EMBL/GenBank/DDBJ whole genome shotgun (WGS) entry which is preliminary data.</text>
</comment>
<accession>A0A2V2VAZ1</accession>
<gene>
    <name evidence="3" type="ORF">C4B63_30g140</name>
</gene>
<organism evidence="3 4">
    <name type="scientific">Trypanosoma cruzi</name>
    <dbReference type="NCBI Taxonomy" id="5693"/>
    <lineage>
        <taxon>Eukaryota</taxon>
        <taxon>Discoba</taxon>
        <taxon>Euglenozoa</taxon>
        <taxon>Kinetoplastea</taxon>
        <taxon>Metakinetoplastina</taxon>
        <taxon>Trypanosomatida</taxon>
        <taxon>Trypanosomatidae</taxon>
        <taxon>Trypanosoma</taxon>
        <taxon>Schizotrypanum</taxon>
    </lineage>
</organism>
<dbReference type="VEuPathDB" id="TriTrypDB:TcG_07250"/>
<dbReference type="VEuPathDB" id="TriTrypDB:TCDM_07456"/>
<dbReference type="VEuPathDB" id="TriTrypDB:TcCLB.508177.40"/>
<evidence type="ECO:0000313" key="3">
    <source>
        <dbReference type="EMBL" id="PWU93697.1"/>
    </source>
</evidence>
<dbReference type="VEuPathDB" id="TriTrypDB:BCY84_12851"/>
<feature type="compositionally biased region" description="Basic and acidic residues" evidence="1">
    <location>
        <begin position="527"/>
        <end position="547"/>
    </location>
</feature>
<evidence type="ECO:0000313" key="4">
    <source>
        <dbReference type="Proteomes" id="UP000246121"/>
    </source>
</evidence>
<keyword evidence="2" id="KW-0732">Signal</keyword>
<dbReference type="VEuPathDB" id="TriTrypDB:C3747_54g119"/>
<evidence type="ECO:0000256" key="2">
    <source>
        <dbReference type="SAM" id="SignalP"/>
    </source>
</evidence>
<dbReference type="VEuPathDB" id="TriTrypDB:TcYC6_0045100"/>
<dbReference type="VEuPathDB" id="TriTrypDB:TcCLB.511693.40"/>
<dbReference type="VEuPathDB" id="TriTrypDB:C4B63_30g140"/>
<feature type="chain" id="PRO_5015847674" evidence="2">
    <location>
        <begin position="21"/>
        <end position="599"/>
    </location>
</feature>
<dbReference type="VEuPathDB" id="TriTrypDB:TCSYLVIO_001780"/>
<sequence>MMRRAFPVFLCLTRCPTALPFLNDQAVRFSARCVASYPSPGTVRSDPRSGRKNYNYLNSKRLVETEKGPRSRRAIRLRDDVFFHRRIQFREEINKCIENEIRYFPENVKRYVFFKNSSPTATGNGFQGMRKAPGWVQRRILQIVEGEILKLKNRDHLVELIESTGTVPPTKEEWARYTDKKGRININLYHHFFVEKHLRCFCVGKRCTEKHRLLQAFLILNRNNFDVCPPLFTWSLRQGPVRDEELVERGSQKEVRDIIAELLQFQRSSVMRAFEKLSPREKEALVIQAEGKREELRREYEQERLFGSKLLCGVASLKEVRSMTSPAISYYNQEYYKYVIRCGGSVEATLRQSKDEVPSWFALPKETKMKYYCFERSSEMHPISGAHLYFRYCSRDYGLSREDSVGKWSMLSELQKAALNFCFYSPISAPRRSSSAFRRFYYNECYRHGLMMTGRACSNFAFLRRARKIWMGMSADERAKYEDTESFSSVFPLQPLLSSRAKGSNASNKQRLLESSTASASASTTAEKMETLRGREEPVAVSKKNDAVEEEDEENEMFYFKDEIINEDGPQEENQTHEAKILSHMNLRTGKEEILVFSI</sequence>
<name>A0A2V2VAZ1_TRYCR</name>
<feature type="compositionally biased region" description="Low complexity" evidence="1">
    <location>
        <begin position="515"/>
        <end position="526"/>
    </location>
</feature>
<feature type="region of interest" description="Disordered" evidence="1">
    <location>
        <begin position="499"/>
        <end position="552"/>
    </location>
</feature>
<feature type="signal peptide" evidence="2">
    <location>
        <begin position="1"/>
        <end position="20"/>
    </location>
</feature>
<dbReference type="VEuPathDB" id="TriTrypDB:ECC02_009752"/>
<dbReference type="VEuPathDB" id="TriTrypDB:Tc_MARK_612"/>
<proteinExistence type="predicted"/>
<dbReference type="VEuPathDB" id="TriTrypDB:TcBrA4_0088600"/>
<dbReference type="VEuPathDB" id="TriTrypDB:TcCL_NonESM08554"/>